<name>A0A5B8C154_9MICO</name>
<organism evidence="1 2">
    <name type="scientific">Georgenia yuyongxinii</name>
    <dbReference type="NCBI Taxonomy" id="2589797"/>
    <lineage>
        <taxon>Bacteria</taxon>
        <taxon>Bacillati</taxon>
        <taxon>Actinomycetota</taxon>
        <taxon>Actinomycetes</taxon>
        <taxon>Micrococcales</taxon>
        <taxon>Bogoriellaceae</taxon>
        <taxon>Georgenia</taxon>
    </lineage>
</organism>
<evidence type="ECO:0000313" key="2">
    <source>
        <dbReference type="Proteomes" id="UP000314616"/>
    </source>
</evidence>
<dbReference type="Pfam" id="PF16154">
    <property type="entry name" value="DUF4862"/>
    <property type="match status" value="1"/>
</dbReference>
<dbReference type="EMBL" id="CP040915">
    <property type="protein sequence ID" value="QDC24323.1"/>
    <property type="molecule type" value="Genomic_DNA"/>
</dbReference>
<protein>
    <submittedName>
        <fullName evidence="1">DUF4862 family protein</fullName>
    </submittedName>
</protein>
<dbReference type="InterPro" id="IPR032344">
    <property type="entry name" value="DUF4862"/>
</dbReference>
<reference evidence="1 2" key="1">
    <citation type="submission" date="2019-05" db="EMBL/GenBank/DDBJ databases">
        <title>Georgenia *** sp. nov., and Georgenia *** sp. nov., isolated from the intestinal contents of plateau pika (Ochotona curzoniae) in the Qinghai-Tibet plateau of China.</title>
        <authorList>
            <person name="Tian Z."/>
        </authorList>
    </citation>
    <scope>NUCLEOTIDE SEQUENCE [LARGE SCALE GENOMIC DNA]</scope>
    <source>
        <strain evidence="1 2">Z443</strain>
    </source>
</reference>
<dbReference type="AlphaFoldDB" id="A0A5B8C154"/>
<gene>
    <name evidence="1" type="ORF">FE374_06515</name>
</gene>
<dbReference type="KEGG" id="gyu:FE374_06515"/>
<accession>A0A5B8C154</accession>
<sequence length="325" mass="33263">MTARNGATLVLGAYAMAPAAGTPEESAFYDGLREVDLGALEFPLLAEGAPSLDPAWIARHVAPGWDLVVTCIPRTMQRLGQSPAYGLASDHDEGRRRALDDLAWVRTLALGLADRHGRQVVTAVQVHSAPGPGLGSGAALARSLEEALSWDLAGAALVVEHCDARVPGQEPAKGFFPLADELEVLRGLGGRVGAGINWGRSAIEGRGAATATKHVAAAAQARLLRALIFSGAAAGPTAWGPAWEDGHLPPRGDDPALAASADSLLGPQEVRAALAAADGADLILGAKVAVRPLDADVATRLAVARATLEMVARGADPGQRGATAV</sequence>
<proteinExistence type="predicted"/>
<dbReference type="RefSeq" id="WP_139927766.1">
    <property type="nucleotide sequence ID" value="NZ_CP040915.1"/>
</dbReference>
<evidence type="ECO:0000313" key="1">
    <source>
        <dbReference type="EMBL" id="QDC24323.1"/>
    </source>
</evidence>
<dbReference type="Proteomes" id="UP000314616">
    <property type="component" value="Chromosome"/>
</dbReference>
<dbReference type="OrthoDB" id="7307665at2"/>